<dbReference type="AlphaFoldDB" id="A0A7C4PMS3"/>
<dbReference type="Pfam" id="PF09285">
    <property type="entry name" value="Elong-fact-P_C"/>
    <property type="match status" value="1"/>
</dbReference>
<comment type="function">
    <text evidence="7 8">Involved in peptide bond synthesis. Stimulates efficient translation and peptide-bond synthesis on native or reconstituted 70S ribosomes in vitro. Probably functions indirectly by altering the affinity of the ribosome for aminoacyl-tRNA, thus increasing their reactivity as acceptors for peptidyl transferase.</text>
</comment>
<dbReference type="InterPro" id="IPR001059">
    <property type="entry name" value="Transl_elong_P/YeiP_cen"/>
</dbReference>
<dbReference type="PROSITE" id="PS01275">
    <property type="entry name" value="EFP"/>
    <property type="match status" value="1"/>
</dbReference>
<comment type="similarity">
    <text evidence="3 8 10">Belongs to the elongation factor P family.</text>
</comment>
<dbReference type="UniPathway" id="UPA00345"/>
<feature type="domain" description="Translation elongation factor P/YeiP central" evidence="12">
    <location>
        <begin position="67"/>
        <end position="121"/>
    </location>
</feature>
<evidence type="ECO:0000256" key="6">
    <source>
        <dbReference type="ARBA" id="ARBA00022917"/>
    </source>
</evidence>
<dbReference type="InterPro" id="IPR015365">
    <property type="entry name" value="Elong-fact-P_C"/>
</dbReference>
<dbReference type="HAMAP" id="MF_00141">
    <property type="entry name" value="EF_P"/>
    <property type="match status" value="1"/>
</dbReference>
<dbReference type="InterPro" id="IPR020599">
    <property type="entry name" value="Transl_elong_fac_P/YeiP"/>
</dbReference>
<evidence type="ECO:0000256" key="4">
    <source>
        <dbReference type="ARBA" id="ARBA00022490"/>
    </source>
</evidence>
<dbReference type="FunFam" id="2.40.50.140:FF:000009">
    <property type="entry name" value="Elongation factor P"/>
    <property type="match status" value="1"/>
</dbReference>
<dbReference type="InterPro" id="IPR012340">
    <property type="entry name" value="NA-bd_OB-fold"/>
</dbReference>
<keyword evidence="5 8" id="KW-0251">Elongation factor</keyword>
<comment type="pathway">
    <text evidence="2 8">Protein biosynthesis; polypeptide chain elongation.</text>
</comment>
<evidence type="ECO:0000256" key="2">
    <source>
        <dbReference type="ARBA" id="ARBA00004815"/>
    </source>
</evidence>
<evidence type="ECO:0000256" key="3">
    <source>
        <dbReference type="ARBA" id="ARBA00009479"/>
    </source>
</evidence>
<reference evidence="13" key="1">
    <citation type="journal article" date="2020" name="mSystems">
        <title>Genome- and Community-Level Interaction Insights into Carbon Utilization and Element Cycling Functions of Hydrothermarchaeota in Hydrothermal Sediment.</title>
        <authorList>
            <person name="Zhou Z."/>
            <person name="Liu Y."/>
            <person name="Xu W."/>
            <person name="Pan J."/>
            <person name="Luo Z.H."/>
            <person name="Li M."/>
        </authorList>
    </citation>
    <scope>NUCLEOTIDE SEQUENCE [LARGE SCALE GENOMIC DNA]</scope>
    <source>
        <strain evidence="13">SpSt-573</strain>
    </source>
</reference>
<comment type="subcellular location">
    <subcellularLocation>
        <location evidence="1 8">Cytoplasm</location>
    </subcellularLocation>
</comment>
<dbReference type="InterPro" id="IPR013852">
    <property type="entry name" value="Transl_elong_P/YeiP_CS"/>
</dbReference>
<dbReference type="InterPro" id="IPR014722">
    <property type="entry name" value="Rib_uL2_dom2"/>
</dbReference>
<dbReference type="Gene3D" id="2.30.30.30">
    <property type="match status" value="1"/>
</dbReference>
<dbReference type="InterPro" id="IPR008991">
    <property type="entry name" value="Translation_prot_SH3-like_sf"/>
</dbReference>
<dbReference type="PANTHER" id="PTHR30053">
    <property type="entry name" value="ELONGATION FACTOR P"/>
    <property type="match status" value="1"/>
</dbReference>
<dbReference type="GO" id="GO:0003746">
    <property type="term" value="F:translation elongation factor activity"/>
    <property type="evidence" value="ECO:0007669"/>
    <property type="project" value="UniProtKB-UniRule"/>
</dbReference>
<dbReference type="NCBIfam" id="NF001810">
    <property type="entry name" value="PRK00529.1"/>
    <property type="match status" value="1"/>
</dbReference>
<evidence type="ECO:0000259" key="12">
    <source>
        <dbReference type="SMART" id="SM01185"/>
    </source>
</evidence>
<evidence type="ECO:0000256" key="1">
    <source>
        <dbReference type="ARBA" id="ARBA00004496"/>
    </source>
</evidence>
<keyword evidence="6 8" id="KW-0648">Protein biosynthesis</keyword>
<dbReference type="GO" id="GO:0005829">
    <property type="term" value="C:cytosol"/>
    <property type="evidence" value="ECO:0007669"/>
    <property type="project" value="UniProtKB-ARBA"/>
</dbReference>
<dbReference type="SMART" id="SM01185">
    <property type="entry name" value="EFP"/>
    <property type="match status" value="1"/>
</dbReference>
<dbReference type="SMART" id="SM00841">
    <property type="entry name" value="Elong-fact-P_C"/>
    <property type="match status" value="1"/>
</dbReference>
<dbReference type="FunFam" id="2.30.30.30:FF:000003">
    <property type="entry name" value="Elongation factor P"/>
    <property type="match status" value="1"/>
</dbReference>
<evidence type="ECO:0000256" key="7">
    <source>
        <dbReference type="ARBA" id="ARBA00025469"/>
    </source>
</evidence>
<sequence>MIDVNDLRKGVIFELDGNLFRVLEYSHHKPGRGNAVIRIKARNMRTGATLEKTFTSGDRVQDVRLDYHNVQYLYNDDRFYYFMDTETFEQVAVDKEMLAENAGFLKENMEVKLTLYQGAPMDIELPTTVDLKVVRAEAAVRGDTATGVTKKVEVETGAQVEVPLFVNEGDTIRVDTRTGTYVTRV</sequence>
<dbReference type="SUPFAM" id="SSF50249">
    <property type="entry name" value="Nucleic acid-binding proteins"/>
    <property type="match status" value="2"/>
</dbReference>
<dbReference type="EMBL" id="DSYK01000528">
    <property type="protein sequence ID" value="HGS22325.1"/>
    <property type="molecule type" value="Genomic_DNA"/>
</dbReference>
<organism evidence="13">
    <name type="scientific">Anaerolinea thermolimosa</name>
    <dbReference type="NCBI Taxonomy" id="229919"/>
    <lineage>
        <taxon>Bacteria</taxon>
        <taxon>Bacillati</taxon>
        <taxon>Chloroflexota</taxon>
        <taxon>Anaerolineae</taxon>
        <taxon>Anaerolineales</taxon>
        <taxon>Anaerolineaceae</taxon>
        <taxon>Anaerolinea</taxon>
    </lineage>
</organism>
<dbReference type="InterPro" id="IPR011768">
    <property type="entry name" value="Transl_elongation_fac_P"/>
</dbReference>
<evidence type="ECO:0000256" key="9">
    <source>
        <dbReference type="NCBIfam" id="TIGR00038"/>
    </source>
</evidence>
<accession>A0A7C4PMS3</accession>
<protein>
    <recommendedName>
        <fullName evidence="8 9">Elongation factor P</fullName>
        <shortName evidence="8">EF-P</shortName>
    </recommendedName>
</protein>
<evidence type="ECO:0000313" key="13">
    <source>
        <dbReference type="EMBL" id="HGS22325.1"/>
    </source>
</evidence>
<evidence type="ECO:0000259" key="11">
    <source>
        <dbReference type="SMART" id="SM00841"/>
    </source>
</evidence>
<dbReference type="SUPFAM" id="SSF50104">
    <property type="entry name" value="Translation proteins SH3-like domain"/>
    <property type="match status" value="1"/>
</dbReference>
<dbReference type="GO" id="GO:0043043">
    <property type="term" value="P:peptide biosynthetic process"/>
    <property type="evidence" value="ECO:0007669"/>
    <property type="project" value="InterPro"/>
</dbReference>
<dbReference type="Pfam" id="PF01132">
    <property type="entry name" value="EFP"/>
    <property type="match status" value="1"/>
</dbReference>
<dbReference type="InterPro" id="IPR013185">
    <property type="entry name" value="Transl_elong_KOW-like"/>
</dbReference>
<evidence type="ECO:0000256" key="8">
    <source>
        <dbReference type="HAMAP-Rule" id="MF_00141"/>
    </source>
</evidence>
<name>A0A7C4PMS3_9CHLR</name>
<feature type="domain" description="Elongation factor P C-terminal" evidence="11">
    <location>
        <begin position="129"/>
        <end position="184"/>
    </location>
</feature>
<evidence type="ECO:0000256" key="10">
    <source>
        <dbReference type="RuleBase" id="RU004389"/>
    </source>
</evidence>
<dbReference type="Gene3D" id="2.40.50.140">
    <property type="entry name" value="Nucleic acid-binding proteins"/>
    <property type="match status" value="2"/>
</dbReference>
<gene>
    <name evidence="8 13" type="primary">efp</name>
    <name evidence="13" type="ORF">ENT37_10700</name>
</gene>
<proteinExistence type="inferred from homology"/>
<dbReference type="NCBIfam" id="TIGR00038">
    <property type="entry name" value="efp"/>
    <property type="match status" value="1"/>
</dbReference>
<keyword evidence="4 8" id="KW-0963">Cytoplasm</keyword>
<dbReference type="CDD" id="cd05794">
    <property type="entry name" value="S1_EF-P_repeat_2"/>
    <property type="match status" value="1"/>
</dbReference>
<dbReference type="PIRSF" id="PIRSF005901">
    <property type="entry name" value="EF-P"/>
    <property type="match status" value="1"/>
</dbReference>
<comment type="caution">
    <text evidence="13">The sequence shown here is derived from an EMBL/GenBank/DDBJ whole genome shotgun (WGS) entry which is preliminary data.</text>
</comment>
<dbReference type="Pfam" id="PF08207">
    <property type="entry name" value="EFP_N"/>
    <property type="match status" value="1"/>
</dbReference>
<dbReference type="CDD" id="cd04470">
    <property type="entry name" value="S1_EF-P_repeat_1"/>
    <property type="match status" value="1"/>
</dbReference>
<dbReference type="PANTHER" id="PTHR30053:SF12">
    <property type="entry name" value="ELONGATION FACTOR P (EF-P) FAMILY PROTEIN"/>
    <property type="match status" value="1"/>
</dbReference>
<dbReference type="FunFam" id="2.40.50.140:FF:000004">
    <property type="entry name" value="Elongation factor P"/>
    <property type="match status" value="1"/>
</dbReference>
<evidence type="ECO:0000256" key="5">
    <source>
        <dbReference type="ARBA" id="ARBA00022768"/>
    </source>
</evidence>